<feature type="region of interest" description="Disordered" evidence="1">
    <location>
        <begin position="30"/>
        <end position="68"/>
    </location>
</feature>
<dbReference type="EMBL" id="WKZA01000083">
    <property type="protein sequence ID" value="MSA95918.1"/>
    <property type="molecule type" value="Genomic_DNA"/>
</dbReference>
<dbReference type="Gene3D" id="1.10.720.30">
    <property type="entry name" value="SAP domain"/>
    <property type="match status" value="1"/>
</dbReference>
<proteinExistence type="predicted"/>
<reference evidence="2 3" key="1">
    <citation type="journal article" date="2019" name="Nat. Med.">
        <title>A library of human gut bacterial isolates paired with longitudinal multiomics data enables mechanistic microbiome research.</title>
        <authorList>
            <person name="Poyet M."/>
            <person name="Groussin M."/>
            <person name="Gibbons S.M."/>
            <person name="Avila-Pacheco J."/>
            <person name="Jiang X."/>
            <person name="Kearney S.M."/>
            <person name="Perrotta A.R."/>
            <person name="Berdy B."/>
            <person name="Zhao S."/>
            <person name="Lieberman T.D."/>
            <person name="Swanson P.K."/>
            <person name="Smith M."/>
            <person name="Roesemann S."/>
            <person name="Alexander J.E."/>
            <person name="Rich S.A."/>
            <person name="Livny J."/>
            <person name="Vlamakis H."/>
            <person name="Clish C."/>
            <person name="Bullock K."/>
            <person name="Deik A."/>
            <person name="Scott J."/>
            <person name="Pierce K.A."/>
            <person name="Xavier R.J."/>
            <person name="Alm E.J."/>
        </authorList>
    </citation>
    <scope>NUCLEOTIDE SEQUENCE [LARGE SCALE GENOMIC DNA]</scope>
    <source>
        <strain evidence="2 3">BIOML-A1</strain>
    </source>
</reference>
<dbReference type="Proteomes" id="UP000462865">
    <property type="component" value="Unassembled WGS sequence"/>
</dbReference>
<protein>
    <recommendedName>
        <fullName evidence="4">SH3 domain-containing protein</fullName>
    </recommendedName>
</protein>
<feature type="compositionally biased region" description="Low complexity" evidence="1">
    <location>
        <begin position="30"/>
        <end position="46"/>
    </location>
</feature>
<evidence type="ECO:0008006" key="4">
    <source>
        <dbReference type="Google" id="ProtNLM"/>
    </source>
</evidence>
<gene>
    <name evidence="2" type="ORF">GKG38_12820</name>
</gene>
<dbReference type="AlphaFoldDB" id="A0A7K0IEG9"/>
<dbReference type="RefSeq" id="WP_154249428.1">
    <property type="nucleotide sequence ID" value="NZ_JAJCNT010000006.1"/>
</dbReference>
<dbReference type="InterPro" id="IPR036361">
    <property type="entry name" value="SAP_dom_sf"/>
</dbReference>
<accession>A0A7K0IEG9</accession>
<organism evidence="2 3">
    <name type="scientific">Gordonibacter urolithinfaciens</name>
    <dbReference type="NCBI Taxonomy" id="1335613"/>
    <lineage>
        <taxon>Bacteria</taxon>
        <taxon>Bacillati</taxon>
        <taxon>Actinomycetota</taxon>
        <taxon>Coriobacteriia</taxon>
        <taxon>Eggerthellales</taxon>
        <taxon>Eggerthellaceae</taxon>
        <taxon>Gordonibacter</taxon>
    </lineage>
</organism>
<evidence type="ECO:0000313" key="2">
    <source>
        <dbReference type="EMBL" id="MSA95918.1"/>
    </source>
</evidence>
<evidence type="ECO:0000256" key="1">
    <source>
        <dbReference type="SAM" id="MobiDB-lite"/>
    </source>
</evidence>
<sequence>MTVDEIKRKLDALGVEYLPDARKTELEQLLAEAAEDAATAPETPASDPEPDPAEPGPEIGPRPRTVATDAGALNIRREPGGAVLIAVPDGTELTAIGDPEDGWQRVVIEAWAKAEFLAG</sequence>
<evidence type="ECO:0000313" key="3">
    <source>
        <dbReference type="Proteomes" id="UP000462865"/>
    </source>
</evidence>
<comment type="caution">
    <text evidence="2">The sequence shown here is derived from an EMBL/GenBank/DDBJ whole genome shotgun (WGS) entry which is preliminary data.</text>
</comment>
<name>A0A7K0IEG9_9ACTN</name>